<dbReference type="InParanoid" id="A0A067PGE9"/>
<sequence length="413" mass="44515">MSSLGIPASELITIIQSSHQSIIRLSDLQTWLFQYDVHQQHLVQSINGNSMNAFNAPSSSSNTSASGSRTATGIYSTFAYPAVPSLDPEHSQPTATRFSPSRPHTTILQQHSLTSGTCLAPIGTNSQTPVGSALQHDNITRILAALTNATPFTVDRKPKVEPADIGTLVQPRSSKPHSNTGGMSPFNSAVEDEPLLPSGSLDQSLHVPAKRRRRSSLPTSGNVRLSKKVIFNRIAVPYVPPPPPATKSQRKAARRRDPVAQKLDKKGQGLIPFAIHGDINPKDLDYDFPDVATNRAVGTKRVGPVNLPQPHPDLATTTNERGILFLDSVFNSVTPTRPGQSGTLLSTYLNFFAAPAIHEVMAKGVNSQGAKSSLYIGYHEIHQVDDLTPWEFTSLSTEASNYLQSPGPTALMA</sequence>
<proteinExistence type="predicted"/>
<reference evidence="4" key="1">
    <citation type="journal article" date="2014" name="Proc. Natl. Acad. Sci. U.S.A.">
        <title>Extensive sampling of basidiomycete genomes demonstrates inadequacy of the white-rot/brown-rot paradigm for wood decay fungi.</title>
        <authorList>
            <person name="Riley R."/>
            <person name="Salamov A.A."/>
            <person name="Brown D.W."/>
            <person name="Nagy L.G."/>
            <person name="Floudas D."/>
            <person name="Held B.W."/>
            <person name="Levasseur A."/>
            <person name="Lombard V."/>
            <person name="Morin E."/>
            <person name="Otillar R."/>
            <person name="Lindquist E.A."/>
            <person name="Sun H."/>
            <person name="LaButti K.M."/>
            <person name="Schmutz J."/>
            <person name="Jabbour D."/>
            <person name="Luo H."/>
            <person name="Baker S.E."/>
            <person name="Pisabarro A.G."/>
            <person name="Walton J.D."/>
            <person name="Blanchette R.A."/>
            <person name="Henrissat B."/>
            <person name="Martin F."/>
            <person name="Cullen D."/>
            <person name="Hibbett D.S."/>
            <person name="Grigoriev I.V."/>
        </authorList>
    </citation>
    <scope>NUCLEOTIDE SEQUENCE [LARGE SCALE GENOMIC DNA]</scope>
    <source>
        <strain evidence="4">MUCL 33604</strain>
    </source>
</reference>
<feature type="compositionally biased region" description="Basic and acidic residues" evidence="1">
    <location>
        <begin position="255"/>
        <end position="265"/>
    </location>
</feature>
<evidence type="ECO:0000256" key="1">
    <source>
        <dbReference type="SAM" id="MobiDB-lite"/>
    </source>
</evidence>
<keyword evidence="4" id="KW-1185">Reference proteome</keyword>
<dbReference type="EMBL" id="KL197731">
    <property type="protein sequence ID" value="KDQ53963.1"/>
    <property type="molecule type" value="Genomic_DNA"/>
</dbReference>
<feature type="region of interest" description="Disordered" evidence="1">
    <location>
        <begin position="85"/>
        <end position="109"/>
    </location>
</feature>
<evidence type="ECO:0000313" key="3">
    <source>
        <dbReference type="EMBL" id="KDQ53963.1"/>
    </source>
</evidence>
<feature type="compositionally biased region" description="Polar residues" evidence="1">
    <location>
        <begin position="170"/>
        <end position="187"/>
    </location>
</feature>
<feature type="region of interest" description="Disordered" evidence="1">
    <location>
        <begin position="239"/>
        <end position="265"/>
    </location>
</feature>
<dbReference type="Pfam" id="PF20411">
    <property type="entry name" value="DUF6697"/>
    <property type="match status" value="1"/>
</dbReference>
<gene>
    <name evidence="3" type="ORF">JAAARDRAFT_197064</name>
</gene>
<dbReference type="InterPro" id="IPR046520">
    <property type="entry name" value="DUF6697"/>
</dbReference>
<feature type="region of interest" description="Disordered" evidence="1">
    <location>
        <begin position="155"/>
        <end position="221"/>
    </location>
</feature>
<protein>
    <recommendedName>
        <fullName evidence="2">DUF6697 domain-containing protein</fullName>
    </recommendedName>
</protein>
<feature type="compositionally biased region" description="Polar residues" evidence="1">
    <location>
        <begin position="91"/>
        <end position="109"/>
    </location>
</feature>
<evidence type="ECO:0000313" key="4">
    <source>
        <dbReference type="Proteomes" id="UP000027265"/>
    </source>
</evidence>
<name>A0A067PGE9_9AGAM</name>
<evidence type="ECO:0000259" key="2">
    <source>
        <dbReference type="Pfam" id="PF20411"/>
    </source>
</evidence>
<dbReference type="Proteomes" id="UP000027265">
    <property type="component" value="Unassembled WGS sequence"/>
</dbReference>
<accession>A0A067PGE9</accession>
<feature type="domain" description="DUF6697" evidence="2">
    <location>
        <begin position="315"/>
        <end position="401"/>
    </location>
</feature>
<dbReference type="HOGENOM" id="CLU_665752_0_0_1"/>
<organism evidence="3 4">
    <name type="scientific">Jaapia argillacea MUCL 33604</name>
    <dbReference type="NCBI Taxonomy" id="933084"/>
    <lineage>
        <taxon>Eukaryota</taxon>
        <taxon>Fungi</taxon>
        <taxon>Dikarya</taxon>
        <taxon>Basidiomycota</taxon>
        <taxon>Agaricomycotina</taxon>
        <taxon>Agaricomycetes</taxon>
        <taxon>Agaricomycetidae</taxon>
        <taxon>Jaapiales</taxon>
        <taxon>Jaapiaceae</taxon>
        <taxon>Jaapia</taxon>
    </lineage>
</organism>
<dbReference type="AlphaFoldDB" id="A0A067PGE9"/>